<evidence type="ECO:0000313" key="1">
    <source>
        <dbReference type="EMBL" id="PTR05927.1"/>
    </source>
</evidence>
<comment type="caution">
    <text evidence="1">The sequence shown here is derived from an EMBL/GenBank/DDBJ whole genome shotgun (WGS) entry which is preliminary data.</text>
</comment>
<sequence length="165" mass="19116">MQAPIDMEEERKNRDFVQVYPKGWRRLRWLIQTNPTAAKLYSWIAEHMDPDGGALVVSQVVMAEALGVSEITVRRLTKWLEENHVMVRVRVGSGVYAYALDPEEVWRAWDTTKEHAVFRTKTLVKKKDRHNAQVVRRIRMMMKEAAGEPELPGLDCDPETGEIKE</sequence>
<dbReference type="AlphaFoldDB" id="A0A2T5JIN8"/>
<gene>
    <name evidence="1" type="ORF">C8J28_1552</name>
</gene>
<dbReference type="OrthoDB" id="582067at2"/>
<name>A0A2T5JIN8_9RHOB</name>
<keyword evidence="2" id="KW-1185">Reference proteome</keyword>
<reference evidence="1 2" key="1">
    <citation type="submission" date="2018-04" db="EMBL/GenBank/DDBJ databases">
        <title>Genomic Encyclopedia of Type Strains, Phase III (KMG-III): the genomes of soil and plant-associated and newly described type strains.</title>
        <authorList>
            <person name="Whitman W."/>
        </authorList>
    </citation>
    <scope>NUCLEOTIDE SEQUENCE [LARGE SCALE GENOMIC DNA]</scope>
    <source>
        <strain evidence="1 2">KA25</strain>
    </source>
</reference>
<proteinExistence type="predicted"/>
<accession>A0A2T5JIN8</accession>
<dbReference type="Pfam" id="PF13730">
    <property type="entry name" value="HTH_36"/>
    <property type="match status" value="1"/>
</dbReference>
<protein>
    <submittedName>
        <fullName evidence="1">Replication protein RepL</fullName>
    </submittedName>
</protein>
<organism evidence="1 2">
    <name type="scientific">Cereibacter azotoformans</name>
    <dbReference type="NCBI Taxonomy" id="43057"/>
    <lineage>
        <taxon>Bacteria</taxon>
        <taxon>Pseudomonadati</taxon>
        <taxon>Pseudomonadota</taxon>
        <taxon>Alphaproteobacteria</taxon>
        <taxon>Rhodobacterales</taxon>
        <taxon>Paracoccaceae</taxon>
        <taxon>Cereibacter</taxon>
    </lineage>
</organism>
<dbReference type="EMBL" id="QAOT01000055">
    <property type="protein sequence ID" value="PTR05927.1"/>
    <property type="molecule type" value="Genomic_DNA"/>
</dbReference>
<dbReference type="RefSeq" id="WP_108222790.1">
    <property type="nucleotide sequence ID" value="NZ_QAOT01000055.1"/>
</dbReference>
<dbReference type="Proteomes" id="UP000244060">
    <property type="component" value="Unassembled WGS sequence"/>
</dbReference>
<evidence type="ECO:0000313" key="2">
    <source>
        <dbReference type="Proteomes" id="UP000244060"/>
    </source>
</evidence>